<dbReference type="PROSITE" id="PS50011">
    <property type="entry name" value="PROTEIN_KINASE_DOM"/>
    <property type="match status" value="1"/>
</dbReference>
<dbReference type="Proteomes" id="UP000230423">
    <property type="component" value="Unassembled WGS sequence"/>
</dbReference>
<dbReference type="GO" id="GO:0007169">
    <property type="term" value="P:cell surface receptor protein tyrosine kinase signaling pathway"/>
    <property type="evidence" value="ECO:0007669"/>
    <property type="project" value="TreeGrafter"/>
</dbReference>
<reference evidence="3 4" key="1">
    <citation type="submission" date="2015-09" db="EMBL/GenBank/DDBJ databases">
        <title>Draft genome of the parasitic nematode Teladorsagia circumcincta isolate WARC Sus (inbred).</title>
        <authorList>
            <person name="Mitreva M."/>
        </authorList>
    </citation>
    <scope>NUCLEOTIDE SEQUENCE [LARGE SCALE GENOMIC DNA]</scope>
    <source>
        <strain evidence="3 4">S</strain>
    </source>
</reference>
<evidence type="ECO:0000313" key="3">
    <source>
        <dbReference type="EMBL" id="PIO74424.1"/>
    </source>
</evidence>
<dbReference type="InterPro" id="IPR008266">
    <property type="entry name" value="Tyr_kinase_AS"/>
</dbReference>
<dbReference type="GO" id="GO:0043235">
    <property type="term" value="C:receptor complex"/>
    <property type="evidence" value="ECO:0007669"/>
    <property type="project" value="TreeGrafter"/>
</dbReference>
<evidence type="ECO:0000256" key="1">
    <source>
        <dbReference type="SAM" id="MobiDB-lite"/>
    </source>
</evidence>
<feature type="domain" description="Protein kinase" evidence="2">
    <location>
        <begin position="1"/>
        <end position="153"/>
    </location>
</feature>
<feature type="region of interest" description="Disordered" evidence="1">
    <location>
        <begin position="155"/>
        <end position="174"/>
    </location>
</feature>
<dbReference type="PANTHER" id="PTHR24416:SF611">
    <property type="entry name" value="TYROSINE-PROTEIN KINASE TRANSMEMBRANE RECEPTOR ROR"/>
    <property type="match status" value="1"/>
</dbReference>
<dbReference type="InterPro" id="IPR000719">
    <property type="entry name" value="Prot_kinase_dom"/>
</dbReference>
<dbReference type="InterPro" id="IPR020635">
    <property type="entry name" value="Tyr_kinase_cat_dom"/>
</dbReference>
<organism evidence="3 4">
    <name type="scientific">Teladorsagia circumcincta</name>
    <name type="common">Brown stomach worm</name>
    <name type="synonym">Ostertagia circumcincta</name>
    <dbReference type="NCBI Taxonomy" id="45464"/>
    <lineage>
        <taxon>Eukaryota</taxon>
        <taxon>Metazoa</taxon>
        <taxon>Ecdysozoa</taxon>
        <taxon>Nematoda</taxon>
        <taxon>Chromadorea</taxon>
        <taxon>Rhabditida</taxon>
        <taxon>Rhabditina</taxon>
        <taxon>Rhabditomorpha</taxon>
        <taxon>Strongyloidea</taxon>
        <taxon>Trichostrongylidae</taxon>
        <taxon>Teladorsagia</taxon>
    </lineage>
</organism>
<dbReference type="PROSITE" id="PS00109">
    <property type="entry name" value="PROTEIN_KINASE_TYR"/>
    <property type="match status" value="1"/>
</dbReference>
<dbReference type="SMART" id="SM00219">
    <property type="entry name" value="TyrKc"/>
    <property type="match status" value="1"/>
</dbReference>
<evidence type="ECO:0000313" key="4">
    <source>
        <dbReference type="Proteomes" id="UP000230423"/>
    </source>
</evidence>
<gene>
    <name evidence="3" type="ORF">TELCIR_03567</name>
</gene>
<dbReference type="SUPFAM" id="SSF56112">
    <property type="entry name" value="Protein kinase-like (PK-like)"/>
    <property type="match status" value="1"/>
</dbReference>
<dbReference type="EMBL" id="KZ345282">
    <property type="protein sequence ID" value="PIO74424.1"/>
    <property type="molecule type" value="Genomic_DNA"/>
</dbReference>
<dbReference type="InterPro" id="IPR001245">
    <property type="entry name" value="Ser-Thr/Tyr_kinase_cat_dom"/>
</dbReference>
<dbReference type="Gene3D" id="1.10.510.10">
    <property type="entry name" value="Transferase(Phosphotransferase) domain 1"/>
    <property type="match status" value="1"/>
</dbReference>
<dbReference type="InterPro" id="IPR011009">
    <property type="entry name" value="Kinase-like_dom_sf"/>
</dbReference>
<name>A0A2G9UW08_TELCI</name>
<protein>
    <recommendedName>
        <fullName evidence="2">Protein kinase domain-containing protein</fullName>
    </recommendedName>
</protein>
<dbReference type="AlphaFoldDB" id="A0A2G9UW08"/>
<dbReference type="InterPro" id="IPR050122">
    <property type="entry name" value="RTK"/>
</dbReference>
<dbReference type="GO" id="GO:0005524">
    <property type="term" value="F:ATP binding"/>
    <property type="evidence" value="ECO:0007669"/>
    <property type="project" value="InterPro"/>
</dbReference>
<keyword evidence="4" id="KW-1185">Reference proteome</keyword>
<dbReference type="Pfam" id="PF07714">
    <property type="entry name" value="PK_Tyr_Ser-Thr"/>
    <property type="match status" value="1"/>
</dbReference>
<dbReference type="PRINTS" id="PR00109">
    <property type="entry name" value="TYRKINASE"/>
</dbReference>
<evidence type="ECO:0000259" key="2">
    <source>
        <dbReference type="PROSITE" id="PS50011"/>
    </source>
</evidence>
<dbReference type="PANTHER" id="PTHR24416">
    <property type="entry name" value="TYROSINE-PROTEIN KINASE RECEPTOR"/>
    <property type="match status" value="1"/>
</dbReference>
<proteinExistence type="predicted"/>
<dbReference type="GO" id="GO:0005886">
    <property type="term" value="C:plasma membrane"/>
    <property type="evidence" value="ECO:0007669"/>
    <property type="project" value="TreeGrafter"/>
</dbReference>
<dbReference type="GO" id="GO:0004714">
    <property type="term" value="F:transmembrane receptor protein tyrosine kinase activity"/>
    <property type="evidence" value="ECO:0007669"/>
    <property type="project" value="TreeGrafter"/>
</dbReference>
<accession>A0A2G9UW08</accession>
<sequence length="174" mass="19377">MCYLSLEKVIHRDLAARNCLLGSKNELKISDFGLSVMNKSELRLNKLHKVPIKWLSPETIKEGVFSTKTDVWSFGVLMWEIFDNCKRDPFPGETNAQAAILIAGKTPPMEPPPGSPPIVKQVMDLCFVRSPDLRSDFTGLLHVLAPNEPLPTLSTKSSLVETAKRSSLRNRTSS</sequence>
<dbReference type="OrthoDB" id="546826at2759"/>